<keyword evidence="1" id="KW-0472">Membrane</keyword>
<feature type="transmembrane region" description="Helical" evidence="1">
    <location>
        <begin position="101"/>
        <end position="122"/>
    </location>
</feature>
<feature type="transmembrane region" description="Helical" evidence="1">
    <location>
        <begin position="55"/>
        <end position="81"/>
    </location>
</feature>
<evidence type="ECO:0000256" key="1">
    <source>
        <dbReference type="SAM" id="Phobius"/>
    </source>
</evidence>
<keyword evidence="1" id="KW-0812">Transmembrane</keyword>
<proteinExistence type="predicted"/>
<organism evidence="2 3">
    <name type="scientific">Cinchona calisaya</name>
    <dbReference type="NCBI Taxonomy" id="153742"/>
    <lineage>
        <taxon>Eukaryota</taxon>
        <taxon>Viridiplantae</taxon>
        <taxon>Streptophyta</taxon>
        <taxon>Embryophyta</taxon>
        <taxon>Tracheophyta</taxon>
        <taxon>Spermatophyta</taxon>
        <taxon>Magnoliopsida</taxon>
        <taxon>eudicotyledons</taxon>
        <taxon>Gunneridae</taxon>
        <taxon>Pentapetalae</taxon>
        <taxon>asterids</taxon>
        <taxon>lamiids</taxon>
        <taxon>Gentianales</taxon>
        <taxon>Rubiaceae</taxon>
        <taxon>Cinchonoideae</taxon>
        <taxon>Cinchoneae</taxon>
        <taxon>Cinchona</taxon>
    </lineage>
</organism>
<dbReference type="EMBL" id="JBJUIK010000015">
    <property type="protein sequence ID" value="KAL3501579.1"/>
    <property type="molecule type" value="Genomic_DNA"/>
</dbReference>
<protein>
    <submittedName>
        <fullName evidence="2">Uncharacterized protein</fullName>
    </submittedName>
</protein>
<reference evidence="2 3" key="1">
    <citation type="submission" date="2024-11" db="EMBL/GenBank/DDBJ databases">
        <title>A near-complete genome assembly of Cinchona calisaya.</title>
        <authorList>
            <person name="Lian D.C."/>
            <person name="Zhao X.W."/>
            <person name="Wei L."/>
        </authorList>
    </citation>
    <scope>NUCLEOTIDE SEQUENCE [LARGE SCALE GENOMIC DNA]</scope>
    <source>
        <tissue evidence="2">Nenye</tissue>
    </source>
</reference>
<sequence length="124" mass="13415">MSTGHSDYQPLTTITISATRLSSPEGQLDSTTTKIALITCFMGSLISLKNSNTGVPFLLCGIFKCHILTFQAFVISLMFAFSTSSSALLLFHSSRLKLARIFRSCSLVCFASAVSLLLYAIFTA</sequence>
<comment type="caution">
    <text evidence="2">The sequence shown here is derived from an EMBL/GenBank/DDBJ whole genome shotgun (WGS) entry which is preliminary data.</text>
</comment>
<keyword evidence="3" id="KW-1185">Reference proteome</keyword>
<name>A0ABD2Y5K9_9GENT</name>
<evidence type="ECO:0000313" key="3">
    <source>
        <dbReference type="Proteomes" id="UP001630127"/>
    </source>
</evidence>
<dbReference type="Proteomes" id="UP001630127">
    <property type="component" value="Unassembled WGS sequence"/>
</dbReference>
<dbReference type="AlphaFoldDB" id="A0ABD2Y5K9"/>
<evidence type="ECO:0000313" key="2">
    <source>
        <dbReference type="EMBL" id="KAL3501579.1"/>
    </source>
</evidence>
<accession>A0ABD2Y5K9</accession>
<keyword evidence="1" id="KW-1133">Transmembrane helix</keyword>
<gene>
    <name evidence="2" type="ORF">ACH5RR_036028</name>
</gene>